<keyword evidence="2" id="KW-1185">Reference proteome</keyword>
<dbReference type="EMBL" id="MU250530">
    <property type="protein sequence ID" value="KAG7448099.1"/>
    <property type="molecule type" value="Genomic_DNA"/>
</dbReference>
<protein>
    <submittedName>
        <fullName evidence="1">Uncharacterized protein</fullName>
    </submittedName>
</protein>
<accession>A0A9P8AU45</accession>
<dbReference type="GeneID" id="66104447"/>
<evidence type="ECO:0000313" key="2">
    <source>
        <dbReference type="Proteomes" id="UP000812287"/>
    </source>
</evidence>
<dbReference type="GO" id="GO:0004497">
    <property type="term" value="F:monooxygenase activity"/>
    <property type="evidence" value="ECO:0007669"/>
    <property type="project" value="InterPro"/>
</dbReference>
<dbReference type="RefSeq" id="XP_043041599.1">
    <property type="nucleotide sequence ID" value="XM_043182151.1"/>
</dbReference>
<comment type="caution">
    <text evidence="1">The sequence shown here is derived from an EMBL/GenBank/DDBJ whole genome shotgun (WGS) entry which is preliminary data.</text>
</comment>
<dbReference type="Gene3D" id="1.10.630.10">
    <property type="entry name" value="Cytochrome P450"/>
    <property type="match status" value="1"/>
</dbReference>
<dbReference type="OrthoDB" id="1470350at2759"/>
<dbReference type="Proteomes" id="UP000812287">
    <property type="component" value="Unassembled WGS sequence"/>
</dbReference>
<dbReference type="GO" id="GO:0005506">
    <property type="term" value="F:iron ion binding"/>
    <property type="evidence" value="ECO:0007669"/>
    <property type="project" value="InterPro"/>
</dbReference>
<dbReference type="SUPFAM" id="SSF48264">
    <property type="entry name" value="Cytochrome P450"/>
    <property type="match status" value="1"/>
</dbReference>
<sequence length="111" mass="12250">MYIDDDHKRHRKLLTPAFGNLESRGMIPAFLESANVCVPFVEGLTATQQYIQLCEKWRGMIANSEEVTAIEVTDGISRATLDTIGDGGSLPLYKPSLCLKYAFGQLGLNVE</sequence>
<name>A0A9P8AU45_9AGAR</name>
<dbReference type="GO" id="GO:0016705">
    <property type="term" value="F:oxidoreductase activity, acting on paired donors, with incorporation or reduction of molecular oxygen"/>
    <property type="evidence" value="ECO:0007669"/>
    <property type="project" value="InterPro"/>
</dbReference>
<dbReference type="InterPro" id="IPR036396">
    <property type="entry name" value="Cyt_P450_sf"/>
</dbReference>
<reference evidence="1" key="1">
    <citation type="submission" date="2020-11" db="EMBL/GenBank/DDBJ databases">
        <title>Adaptations for nitrogen fixation in a non-lichenized fungal sporocarp promotes dispersal by wood-feeding termites.</title>
        <authorList>
            <consortium name="DOE Joint Genome Institute"/>
            <person name="Koch R.A."/>
            <person name="Yoon G."/>
            <person name="Arayal U."/>
            <person name="Lail K."/>
            <person name="Amirebrahimi M."/>
            <person name="Labutti K."/>
            <person name="Lipzen A."/>
            <person name="Riley R."/>
            <person name="Barry K."/>
            <person name="Henrissat B."/>
            <person name="Grigoriev I.V."/>
            <person name="Herr J.R."/>
            <person name="Aime M.C."/>
        </authorList>
    </citation>
    <scope>NUCLEOTIDE SEQUENCE</scope>
    <source>
        <strain evidence="1">MCA 3950</strain>
    </source>
</reference>
<organism evidence="1 2">
    <name type="scientific">Guyanagaster necrorhizus</name>
    <dbReference type="NCBI Taxonomy" id="856835"/>
    <lineage>
        <taxon>Eukaryota</taxon>
        <taxon>Fungi</taxon>
        <taxon>Dikarya</taxon>
        <taxon>Basidiomycota</taxon>
        <taxon>Agaricomycotina</taxon>
        <taxon>Agaricomycetes</taxon>
        <taxon>Agaricomycetidae</taxon>
        <taxon>Agaricales</taxon>
        <taxon>Marasmiineae</taxon>
        <taxon>Physalacriaceae</taxon>
        <taxon>Guyanagaster</taxon>
    </lineage>
</organism>
<gene>
    <name evidence="1" type="ORF">BT62DRAFT_753387</name>
</gene>
<dbReference type="AlphaFoldDB" id="A0A9P8AU45"/>
<evidence type="ECO:0000313" key="1">
    <source>
        <dbReference type="EMBL" id="KAG7448099.1"/>
    </source>
</evidence>
<proteinExistence type="predicted"/>
<dbReference type="GO" id="GO:0020037">
    <property type="term" value="F:heme binding"/>
    <property type="evidence" value="ECO:0007669"/>
    <property type="project" value="InterPro"/>
</dbReference>